<reference evidence="1" key="2">
    <citation type="journal article" date="2015" name="Data Brief">
        <title>Shoot transcriptome of the giant reed, Arundo donax.</title>
        <authorList>
            <person name="Barrero R.A."/>
            <person name="Guerrero F.D."/>
            <person name="Moolhuijzen P."/>
            <person name="Goolsby J.A."/>
            <person name="Tidwell J."/>
            <person name="Bellgard S.E."/>
            <person name="Bellgard M.I."/>
        </authorList>
    </citation>
    <scope>NUCLEOTIDE SEQUENCE</scope>
    <source>
        <tissue evidence="1">Shoot tissue taken approximately 20 cm above the soil surface</tissue>
    </source>
</reference>
<dbReference type="EMBL" id="GBRH01206269">
    <property type="protein sequence ID" value="JAD91626.1"/>
    <property type="molecule type" value="Transcribed_RNA"/>
</dbReference>
<organism evidence="1">
    <name type="scientific">Arundo donax</name>
    <name type="common">Giant reed</name>
    <name type="synonym">Donax arundinaceus</name>
    <dbReference type="NCBI Taxonomy" id="35708"/>
    <lineage>
        <taxon>Eukaryota</taxon>
        <taxon>Viridiplantae</taxon>
        <taxon>Streptophyta</taxon>
        <taxon>Embryophyta</taxon>
        <taxon>Tracheophyta</taxon>
        <taxon>Spermatophyta</taxon>
        <taxon>Magnoliopsida</taxon>
        <taxon>Liliopsida</taxon>
        <taxon>Poales</taxon>
        <taxon>Poaceae</taxon>
        <taxon>PACMAD clade</taxon>
        <taxon>Arundinoideae</taxon>
        <taxon>Arundineae</taxon>
        <taxon>Arundo</taxon>
    </lineage>
</organism>
<accession>A0A0A9DV28</accession>
<reference evidence="1" key="1">
    <citation type="submission" date="2014-09" db="EMBL/GenBank/DDBJ databases">
        <authorList>
            <person name="Magalhaes I.L.F."/>
            <person name="Oliveira U."/>
            <person name="Santos F.R."/>
            <person name="Vidigal T.H.D.A."/>
            <person name="Brescovit A.D."/>
            <person name="Santos A.J."/>
        </authorList>
    </citation>
    <scope>NUCLEOTIDE SEQUENCE</scope>
    <source>
        <tissue evidence="1">Shoot tissue taken approximately 20 cm above the soil surface</tissue>
    </source>
</reference>
<name>A0A0A9DV28_ARUDO</name>
<evidence type="ECO:0000313" key="1">
    <source>
        <dbReference type="EMBL" id="JAD91626.1"/>
    </source>
</evidence>
<dbReference type="AlphaFoldDB" id="A0A0A9DV28"/>
<proteinExistence type="predicted"/>
<sequence>MVLKRFETRTHMIGEVKIKFSRITTKNRLNMQYHAGNLTTKQGSALLIIILYLWPKDIVR</sequence>
<protein>
    <submittedName>
        <fullName evidence="1">Uncharacterized protein</fullName>
    </submittedName>
</protein>